<dbReference type="InterPro" id="IPR011551">
    <property type="entry name" value="NTP_PyrPHydrolase_MazG"/>
</dbReference>
<dbReference type="EMBL" id="JBHSLN010000080">
    <property type="protein sequence ID" value="MFC5298715.1"/>
    <property type="molecule type" value="Genomic_DNA"/>
</dbReference>
<feature type="compositionally biased region" description="Pro residues" evidence="1">
    <location>
        <begin position="19"/>
        <end position="28"/>
    </location>
</feature>
<evidence type="ECO:0000313" key="4">
    <source>
        <dbReference type="Proteomes" id="UP001595937"/>
    </source>
</evidence>
<reference evidence="4" key="1">
    <citation type="journal article" date="2019" name="Int. J. Syst. Evol. Microbiol.">
        <title>The Global Catalogue of Microorganisms (GCM) 10K type strain sequencing project: providing services to taxonomists for standard genome sequencing and annotation.</title>
        <authorList>
            <consortium name="The Broad Institute Genomics Platform"/>
            <consortium name="The Broad Institute Genome Sequencing Center for Infectious Disease"/>
            <person name="Wu L."/>
            <person name="Ma J."/>
        </authorList>
    </citation>
    <scope>NUCLEOTIDE SEQUENCE [LARGE SCALE GENOMIC DNA]</scope>
    <source>
        <strain evidence="4">CGMCC 1.16455</strain>
    </source>
</reference>
<feature type="compositionally biased region" description="Pro residues" evidence="1">
    <location>
        <begin position="1"/>
        <end position="10"/>
    </location>
</feature>
<dbReference type="PANTHER" id="PTHR30522">
    <property type="entry name" value="NUCLEOSIDE TRIPHOSPHATE PYROPHOSPHOHYDROLASE"/>
    <property type="match status" value="1"/>
</dbReference>
<accession>A0ABW0FLJ2</accession>
<feature type="region of interest" description="Disordered" evidence="1">
    <location>
        <begin position="1"/>
        <end position="47"/>
    </location>
</feature>
<protein>
    <submittedName>
        <fullName evidence="3">MazG nucleotide pyrophosphohydrolase domain-containing protein</fullName>
    </submittedName>
</protein>
<evidence type="ECO:0000313" key="3">
    <source>
        <dbReference type="EMBL" id="MFC5298715.1"/>
    </source>
</evidence>
<evidence type="ECO:0000256" key="1">
    <source>
        <dbReference type="SAM" id="MobiDB-lite"/>
    </source>
</evidence>
<sequence length="310" mass="33114">MNASKPPVPSSQPCQSPQPAQPPQPPVQPSQTGQPSQATEPTPGEAARGSALLRAVEVMEALRAADGDAWSHQQTHASLARYLLEETYEVLEVIDDPQAHGPGALRDELGDLLFQILFHARVGQEAEPAWDVDDVARSFIAKMERRNPHIFGDRRDEALEDPEDIEQIIAQWHAVKAAERQARGAGDTPSSAVWFDGIPERLPALQTAAKVVHRARSDGRLEELLAAADEAAAAPDAQQWGGDVASALLEVAVRAESEDIDPESALRALLARTRSAALETDGSAPRDGALQTPGDRPSDGTMAGPDGRTA</sequence>
<name>A0ABW0FLJ2_9MICO</name>
<proteinExistence type="predicted"/>
<keyword evidence="4" id="KW-1185">Reference proteome</keyword>
<dbReference type="Pfam" id="PF03819">
    <property type="entry name" value="MazG"/>
    <property type="match status" value="1"/>
</dbReference>
<dbReference type="Gene3D" id="1.10.287.1080">
    <property type="entry name" value="MazG-like"/>
    <property type="match status" value="1"/>
</dbReference>
<dbReference type="Proteomes" id="UP001595937">
    <property type="component" value="Unassembled WGS sequence"/>
</dbReference>
<dbReference type="RefSeq" id="WP_319021611.1">
    <property type="nucleotide sequence ID" value="NZ_JABUXW010000016.1"/>
</dbReference>
<dbReference type="PANTHER" id="PTHR30522:SF0">
    <property type="entry name" value="NUCLEOSIDE TRIPHOSPHATE PYROPHOSPHOHYDROLASE"/>
    <property type="match status" value="1"/>
</dbReference>
<dbReference type="InterPro" id="IPR004518">
    <property type="entry name" value="MazG-like_dom"/>
</dbReference>
<dbReference type="CDD" id="cd11528">
    <property type="entry name" value="NTP-PPase_MazG_Nterm"/>
    <property type="match status" value="1"/>
</dbReference>
<feature type="domain" description="NTP pyrophosphohydrolase MazG-like" evidence="2">
    <location>
        <begin position="74"/>
        <end position="151"/>
    </location>
</feature>
<dbReference type="SUPFAM" id="SSF101386">
    <property type="entry name" value="all-alpha NTP pyrophosphatases"/>
    <property type="match status" value="1"/>
</dbReference>
<comment type="caution">
    <text evidence="3">The sequence shown here is derived from an EMBL/GenBank/DDBJ whole genome shotgun (WGS) entry which is preliminary data.</text>
</comment>
<dbReference type="InterPro" id="IPR048015">
    <property type="entry name" value="NTP-PPase_MazG-like_N"/>
</dbReference>
<feature type="region of interest" description="Disordered" evidence="1">
    <location>
        <begin position="277"/>
        <end position="310"/>
    </location>
</feature>
<gene>
    <name evidence="3" type="ORF">ACFPK8_14470</name>
</gene>
<evidence type="ECO:0000259" key="2">
    <source>
        <dbReference type="Pfam" id="PF03819"/>
    </source>
</evidence>
<organism evidence="3 4">
    <name type="scientific">Brachybacterium tyrofermentans</name>
    <dbReference type="NCBI Taxonomy" id="47848"/>
    <lineage>
        <taxon>Bacteria</taxon>
        <taxon>Bacillati</taxon>
        <taxon>Actinomycetota</taxon>
        <taxon>Actinomycetes</taxon>
        <taxon>Micrococcales</taxon>
        <taxon>Dermabacteraceae</taxon>
        <taxon>Brachybacterium</taxon>
    </lineage>
</organism>